<keyword evidence="6" id="KW-0406">Ion transport</keyword>
<accession>A0A5B7ANT1</accession>
<evidence type="ECO:0000256" key="4">
    <source>
        <dbReference type="ARBA" id="ARBA00022692"/>
    </source>
</evidence>
<evidence type="ECO:0000256" key="6">
    <source>
        <dbReference type="ARBA" id="ARBA00023065"/>
    </source>
</evidence>
<evidence type="ECO:0000256" key="9">
    <source>
        <dbReference type="SAM" id="SignalP"/>
    </source>
</evidence>
<keyword evidence="9" id="KW-0732">Signal</keyword>
<dbReference type="Pfam" id="PF11744">
    <property type="entry name" value="ALMT"/>
    <property type="match status" value="1"/>
</dbReference>
<feature type="signal peptide" evidence="9">
    <location>
        <begin position="1"/>
        <end position="18"/>
    </location>
</feature>
<keyword evidence="4" id="KW-0812">Transmembrane</keyword>
<dbReference type="GO" id="GO:0015743">
    <property type="term" value="P:malate transport"/>
    <property type="evidence" value="ECO:0007669"/>
    <property type="project" value="InterPro"/>
</dbReference>
<evidence type="ECO:0000313" key="10">
    <source>
        <dbReference type="EMBL" id="MPA57765.1"/>
    </source>
</evidence>
<keyword evidence="7" id="KW-0472">Membrane</keyword>
<dbReference type="PANTHER" id="PTHR31086">
    <property type="entry name" value="ALUMINUM-ACTIVATED MALATE TRANSPORTER 10"/>
    <property type="match status" value="1"/>
</dbReference>
<keyword evidence="5" id="KW-1133">Transmembrane helix</keyword>
<feature type="chain" id="PRO_5023045011" evidence="9">
    <location>
        <begin position="19"/>
        <end position="203"/>
    </location>
</feature>
<evidence type="ECO:0000256" key="3">
    <source>
        <dbReference type="ARBA" id="ARBA00022448"/>
    </source>
</evidence>
<evidence type="ECO:0000256" key="2">
    <source>
        <dbReference type="ARBA" id="ARBA00007079"/>
    </source>
</evidence>
<evidence type="ECO:0000256" key="7">
    <source>
        <dbReference type="ARBA" id="ARBA00023136"/>
    </source>
</evidence>
<dbReference type="GO" id="GO:0034220">
    <property type="term" value="P:monoatomic ion transmembrane transport"/>
    <property type="evidence" value="ECO:0007669"/>
    <property type="project" value="UniProtKB-KW"/>
</dbReference>
<dbReference type="GO" id="GO:0016020">
    <property type="term" value="C:membrane"/>
    <property type="evidence" value="ECO:0007669"/>
    <property type="project" value="UniProtKB-SubCell"/>
</dbReference>
<comment type="subcellular location">
    <subcellularLocation>
        <location evidence="1">Membrane</location>
        <topology evidence="1">Multi-pass membrane protein</topology>
    </subcellularLocation>
</comment>
<protein>
    <submittedName>
        <fullName evidence="10">Putative aluminum-activated malate transporter 14</fullName>
    </submittedName>
</protein>
<sequence>MGFSVCIFTSLFIFPMWASDELHYSVASKFENLACCIEGCLEEYFRIIEEKENQPVANFNSCKSVLHSKSNEESMANFARWEPWHGKFGLSYPWDKYLQIGEVLRELAATILSLKGCLRSPRQPSSSLRQSIKEPCEMVGSSLAWTLKELGESTKNMKRCRPKASIAPKLQSMKLELSLVTSPSKLGRQGNGEGLAISSFVFS</sequence>
<dbReference type="AlphaFoldDB" id="A0A5B7ANT1"/>
<dbReference type="EMBL" id="GHES01027206">
    <property type="protein sequence ID" value="MPA57765.1"/>
    <property type="molecule type" value="Transcribed_RNA"/>
</dbReference>
<name>A0A5B7ANT1_DAVIN</name>
<gene>
    <name evidence="10" type="ORF">Din_027206</name>
</gene>
<evidence type="ECO:0000256" key="8">
    <source>
        <dbReference type="ARBA" id="ARBA00023303"/>
    </source>
</evidence>
<reference evidence="10" key="1">
    <citation type="submission" date="2019-08" db="EMBL/GenBank/DDBJ databases">
        <title>Reference gene set and small RNA set construction with multiple tissues from Davidia involucrata Baill.</title>
        <authorList>
            <person name="Yang H."/>
            <person name="Zhou C."/>
            <person name="Li G."/>
            <person name="Wang J."/>
            <person name="Gao P."/>
            <person name="Wang M."/>
            <person name="Wang R."/>
            <person name="Zhao Y."/>
        </authorList>
    </citation>
    <scope>NUCLEOTIDE SEQUENCE</scope>
    <source>
        <tissue evidence="10">Mixed with DoveR01_LX</tissue>
    </source>
</reference>
<keyword evidence="3" id="KW-0813">Transport</keyword>
<dbReference type="InterPro" id="IPR020966">
    <property type="entry name" value="ALMT"/>
</dbReference>
<organism evidence="10">
    <name type="scientific">Davidia involucrata</name>
    <name type="common">Dove tree</name>
    <dbReference type="NCBI Taxonomy" id="16924"/>
    <lineage>
        <taxon>Eukaryota</taxon>
        <taxon>Viridiplantae</taxon>
        <taxon>Streptophyta</taxon>
        <taxon>Embryophyta</taxon>
        <taxon>Tracheophyta</taxon>
        <taxon>Spermatophyta</taxon>
        <taxon>Magnoliopsida</taxon>
        <taxon>eudicotyledons</taxon>
        <taxon>Gunneridae</taxon>
        <taxon>Pentapetalae</taxon>
        <taxon>asterids</taxon>
        <taxon>Cornales</taxon>
        <taxon>Nyssaceae</taxon>
        <taxon>Davidia</taxon>
    </lineage>
</organism>
<evidence type="ECO:0000256" key="5">
    <source>
        <dbReference type="ARBA" id="ARBA00022989"/>
    </source>
</evidence>
<keyword evidence="8" id="KW-0407">Ion channel</keyword>
<evidence type="ECO:0000256" key="1">
    <source>
        <dbReference type="ARBA" id="ARBA00004141"/>
    </source>
</evidence>
<proteinExistence type="inferred from homology"/>
<comment type="similarity">
    <text evidence="2">Belongs to the aromatic acid exporter (TC 2.A.85) family.</text>
</comment>